<dbReference type="PROSITE" id="PS51122">
    <property type="entry name" value="CALPONIN_2"/>
    <property type="match status" value="1"/>
</dbReference>
<dbReference type="Pfam" id="PF00402">
    <property type="entry name" value="Calponin"/>
    <property type="match status" value="2"/>
</dbReference>
<reference evidence="4" key="1">
    <citation type="submission" date="2016-11" db="UniProtKB">
        <authorList>
            <consortium name="WormBaseParasite"/>
        </authorList>
    </citation>
    <scope>IDENTIFICATION</scope>
</reference>
<name>A0A1I8BZI4_MELHA</name>
<protein>
    <submittedName>
        <fullName evidence="4">OV9m</fullName>
    </submittedName>
</protein>
<dbReference type="AlphaFoldDB" id="A0A1I8BZI4"/>
<dbReference type="InterPro" id="IPR000557">
    <property type="entry name" value="Calponin_repeat"/>
</dbReference>
<evidence type="ECO:0000256" key="2">
    <source>
        <dbReference type="SAM" id="MobiDB-lite"/>
    </source>
</evidence>
<dbReference type="PANTHER" id="PTHR47385:SF8">
    <property type="entry name" value="PROTEIN CBG16761"/>
    <property type="match status" value="1"/>
</dbReference>
<feature type="compositionally biased region" description="Basic and acidic residues" evidence="2">
    <location>
        <begin position="243"/>
        <end position="258"/>
    </location>
</feature>
<sequence length="309" mass="34544">MQAGTNKFETQRGMTVILSQTENLKNFFVHNAEWETILEKEGEGILPKQSGDYGFASQAGEVNMGAPRNQVPNIRGRLPNDRRTHGLLCYQYGTNIFASQQGMLGAPGLGAFRQATQDIDGLGFTEENLRASSEFTPWYSGQNKFASQKGTGGFLKVRDVLPHTTGGKEIPEESRLKSEGIVPLQSGTNKLASQKGMTGFGTPRNTMTRMGWKKEWVEEFEAATREWEENRPPGSASAGSDTHPFEKYKRKFEERESSKALSDSGDSAKAEAKPKEETNEEPAEKAEEKEEEEEEEEEEVEEEEEEEEE</sequence>
<dbReference type="InterPro" id="IPR050606">
    <property type="entry name" value="Calponin-like"/>
</dbReference>
<proteinExistence type="inferred from homology"/>
<comment type="similarity">
    <text evidence="1">Belongs to the calponin family.</text>
</comment>
<organism evidence="3 4">
    <name type="scientific">Meloidogyne hapla</name>
    <name type="common">Root-knot nematode worm</name>
    <dbReference type="NCBI Taxonomy" id="6305"/>
    <lineage>
        <taxon>Eukaryota</taxon>
        <taxon>Metazoa</taxon>
        <taxon>Ecdysozoa</taxon>
        <taxon>Nematoda</taxon>
        <taxon>Chromadorea</taxon>
        <taxon>Rhabditida</taxon>
        <taxon>Tylenchina</taxon>
        <taxon>Tylenchomorpha</taxon>
        <taxon>Tylenchoidea</taxon>
        <taxon>Meloidogynidae</taxon>
        <taxon>Meloidogyninae</taxon>
        <taxon>Meloidogyne</taxon>
    </lineage>
</organism>
<feature type="region of interest" description="Disordered" evidence="2">
    <location>
        <begin position="223"/>
        <end position="309"/>
    </location>
</feature>
<feature type="compositionally biased region" description="Basic and acidic residues" evidence="2">
    <location>
        <begin position="266"/>
        <end position="288"/>
    </location>
</feature>
<feature type="compositionally biased region" description="Acidic residues" evidence="2">
    <location>
        <begin position="289"/>
        <end position="309"/>
    </location>
</feature>
<dbReference type="GO" id="GO:0051015">
    <property type="term" value="F:actin filament binding"/>
    <property type="evidence" value="ECO:0007669"/>
    <property type="project" value="TreeGrafter"/>
</dbReference>
<dbReference type="PROSITE" id="PS01052">
    <property type="entry name" value="CALPONIN_1"/>
    <property type="match status" value="1"/>
</dbReference>
<evidence type="ECO:0000313" key="4">
    <source>
        <dbReference type="WBParaSite" id="MhA1_Contig88.frz3.gene23"/>
    </source>
</evidence>
<keyword evidence="3" id="KW-1185">Reference proteome</keyword>
<dbReference type="WBParaSite" id="MhA1_Contig88.frz3.gene23">
    <property type="protein sequence ID" value="MhA1_Contig88.frz3.gene23"/>
    <property type="gene ID" value="MhA1_Contig88.frz3.gene23"/>
</dbReference>
<dbReference type="Proteomes" id="UP000095281">
    <property type="component" value="Unplaced"/>
</dbReference>
<dbReference type="GO" id="GO:0007015">
    <property type="term" value="P:actin filament organization"/>
    <property type="evidence" value="ECO:0007669"/>
    <property type="project" value="TreeGrafter"/>
</dbReference>
<dbReference type="PANTHER" id="PTHR47385">
    <property type="entry name" value="CALPONIN"/>
    <property type="match status" value="1"/>
</dbReference>
<evidence type="ECO:0000256" key="1">
    <source>
        <dbReference type="ARBA" id="ARBA00009631"/>
    </source>
</evidence>
<evidence type="ECO:0000313" key="3">
    <source>
        <dbReference type="Proteomes" id="UP000095281"/>
    </source>
</evidence>
<accession>A0A1I8BZI4</accession>
<dbReference type="GO" id="GO:0015629">
    <property type="term" value="C:actin cytoskeleton"/>
    <property type="evidence" value="ECO:0007669"/>
    <property type="project" value="TreeGrafter"/>
</dbReference>